<reference evidence="1" key="1">
    <citation type="submission" date="2018-02" db="EMBL/GenBank/DDBJ databases">
        <title>Rhizophora mucronata_Transcriptome.</title>
        <authorList>
            <person name="Meera S.P."/>
            <person name="Sreeshan A."/>
            <person name="Augustine A."/>
        </authorList>
    </citation>
    <scope>NUCLEOTIDE SEQUENCE</scope>
    <source>
        <tissue evidence="1">Leaf</tissue>
    </source>
</reference>
<protein>
    <submittedName>
        <fullName evidence="1">Uncharacterized protein</fullName>
    </submittedName>
</protein>
<sequence length="74" mass="8160">MIILNAPHNLERVPSLQLSKDPAETHNSYGSITRSIANMPNPLICQVMPLLSCNSPQNKGSTNITTFRKLNSLK</sequence>
<proteinExistence type="predicted"/>
<accession>A0A2P2R3J5</accession>
<dbReference type="EMBL" id="GGEC01093355">
    <property type="protein sequence ID" value="MBX73839.1"/>
    <property type="molecule type" value="Transcribed_RNA"/>
</dbReference>
<name>A0A2P2R3J5_RHIMU</name>
<dbReference type="AlphaFoldDB" id="A0A2P2R3J5"/>
<evidence type="ECO:0000313" key="1">
    <source>
        <dbReference type="EMBL" id="MBX73839.1"/>
    </source>
</evidence>
<organism evidence="1">
    <name type="scientific">Rhizophora mucronata</name>
    <name type="common">Asiatic mangrove</name>
    <dbReference type="NCBI Taxonomy" id="61149"/>
    <lineage>
        <taxon>Eukaryota</taxon>
        <taxon>Viridiplantae</taxon>
        <taxon>Streptophyta</taxon>
        <taxon>Embryophyta</taxon>
        <taxon>Tracheophyta</taxon>
        <taxon>Spermatophyta</taxon>
        <taxon>Magnoliopsida</taxon>
        <taxon>eudicotyledons</taxon>
        <taxon>Gunneridae</taxon>
        <taxon>Pentapetalae</taxon>
        <taxon>rosids</taxon>
        <taxon>fabids</taxon>
        <taxon>Malpighiales</taxon>
        <taxon>Rhizophoraceae</taxon>
        <taxon>Rhizophora</taxon>
    </lineage>
</organism>